<keyword evidence="5 7" id="KW-1133">Transmembrane helix</keyword>
<keyword evidence="3 9" id="KW-0808">Transferase</keyword>
<keyword evidence="4 7" id="KW-0812">Transmembrane</keyword>
<dbReference type="OrthoDB" id="9808602at2"/>
<feature type="domain" description="Bacterial sugar transferase" evidence="8">
    <location>
        <begin position="279"/>
        <end position="460"/>
    </location>
</feature>
<dbReference type="InterPro" id="IPR003362">
    <property type="entry name" value="Bact_transf"/>
</dbReference>
<evidence type="ECO:0000256" key="4">
    <source>
        <dbReference type="ARBA" id="ARBA00022692"/>
    </source>
</evidence>
<organism evidence="9 10">
    <name type="scientific">Gillisia limnaea (strain DSM 15749 / LMG 21470 / R-8282)</name>
    <dbReference type="NCBI Taxonomy" id="865937"/>
    <lineage>
        <taxon>Bacteria</taxon>
        <taxon>Pseudomonadati</taxon>
        <taxon>Bacteroidota</taxon>
        <taxon>Flavobacteriia</taxon>
        <taxon>Flavobacteriales</taxon>
        <taxon>Flavobacteriaceae</taxon>
        <taxon>Gillisia</taxon>
    </lineage>
</organism>
<dbReference type="Pfam" id="PF02397">
    <property type="entry name" value="Bac_transf"/>
    <property type="match status" value="1"/>
</dbReference>
<comment type="subcellular location">
    <subcellularLocation>
        <location evidence="1">Membrane</location>
        <topology evidence="1">Multi-pass membrane protein</topology>
    </subcellularLocation>
</comment>
<feature type="transmembrane region" description="Helical" evidence="7">
    <location>
        <begin position="280"/>
        <end position="302"/>
    </location>
</feature>
<feature type="transmembrane region" description="Helical" evidence="7">
    <location>
        <begin position="49"/>
        <end position="68"/>
    </location>
</feature>
<evidence type="ECO:0000256" key="3">
    <source>
        <dbReference type="ARBA" id="ARBA00022679"/>
    </source>
</evidence>
<dbReference type="PANTHER" id="PTHR30576:SF0">
    <property type="entry name" value="UNDECAPRENYL-PHOSPHATE N-ACETYLGALACTOSAMINYL 1-PHOSPHATE TRANSFERASE-RELATED"/>
    <property type="match status" value="1"/>
</dbReference>
<dbReference type="Gene3D" id="3.40.50.720">
    <property type="entry name" value="NAD(P)-binding Rossmann-like Domain"/>
    <property type="match status" value="1"/>
</dbReference>
<evidence type="ECO:0000256" key="7">
    <source>
        <dbReference type="SAM" id="Phobius"/>
    </source>
</evidence>
<dbReference type="InterPro" id="IPR017475">
    <property type="entry name" value="EPS_sugar_tfrase"/>
</dbReference>
<feature type="transmembrane region" description="Helical" evidence="7">
    <location>
        <begin position="80"/>
        <end position="100"/>
    </location>
</feature>
<dbReference type="GO" id="GO:0016020">
    <property type="term" value="C:membrane"/>
    <property type="evidence" value="ECO:0007669"/>
    <property type="project" value="UniProtKB-SubCell"/>
</dbReference>
<keyword evidence="10" id="KW-1185">Reference proteome</keyword>
<evidence type="ECO:0000256" key="2">
    <source>
        <dbReference type="ARBA" id="ARBA00006464"/>
    </source>
</evidence>
<keyword evidence="6 7" id="KW-0472">Membrane</keyword>
<protein>
    <submittedName>
        <fullName evidence="9">Exopolysaccharide biosynthesis polyprenyl glycosylphosphotransferase</fullName>
    </submittedName>
</protein>
<evidence type="ECO:0000256" key="5">
    <source>
        <dbReference type="ARBA" id="ARBA00022989"/>
    </source>
</evidence>
<dbReference type="RefSeq" id="WP_006988042.1">
    <property type="nucleotide sequence ID" value="NZ_JH594606.1"/>
</dbReference>
<sequence length="465" mass="54045">MSKKAILHFDISERKVLLRLMDMFVVVFLLSLVGIIFDLRYLQINNYNFIWIAVLLIYLNIFASIFELYHLQKAGKFEVVLKNVVLTASVTVLFFMLTPFFTPSLPDNRVQILFFFLTMIFALLLWRYAYITLISSARFHKRVLLIGDAAELALMVTALQKSDPNYAIIGFVNTGKGDNFSEAAGLKEYPSEGIREVLKDEHINEIVVAGSNSRNRGLTLDLLKQLNDLLIEGFSIKDYTQVYEDITYRVPVQLVGKDFYKFFLFSRSNQNKFYLFFHRVFDVIFGLIGLLLCILLIPFIFLGNLLGNRGSLFYSQERIGQNAKSFRILKFRTMPRNSELNGPQWAEKNDSRITSFGKFLRRTRLDEFPQFYNILKGEMSIIGPRPEREVFVNELSEMIPFYKTRHIVKPGLTGWAQVMANYGSSHDDSLEKLQYDLYYIKHRGLFLDLNILIKTFSTVLFYRGQ</sequence>
<dbReference type="HOGENOM" id="CLU_024920_0_0_10"/>
<evidence type="ECO:0000256" key="6">
    <source>
        <dbReference type="ARBA" id="ARBA00023136"/>
    </source>
</evidence>
<evidence type="ECO:0000256" key="1">
    <source>
        <dbReference type="ARBA" id="ARBA00004141"/>
    </source>
</evidence>
<feature type="transmembrane region" description="Helical" evidence="7">
    <location>
        <begin position="20"/>
        <end position="37"/>
    </location>
</feature>
<name>H2BUR5_GILLR</name>
<evidence type="ECO:0000313" key="10">
    <source>
        <dbReference type="Proteomes" id="UP000003844"/>
    </source>
</evidence>
<dbReference type="GO" id="GO:0016780">
    <property type="term" value="F:phosphotransferase activity, for other substituted phosphate groups"/>
    <property type="evidence" value="ECO:0007669"/>
    <property type="project" value="TreeGrafter"/>
</dbReference>
<dbReference type="NCBIfam" id="TIGR03025">
    <property type="entry name" value="EPS_sugtrans"/>
    <property type="match status" value="1"/>
</dbReference>
<dbReference type="AlphaFoldDB" id="H2BUR5"/>
<reference evidence="10" key="1">
    <citation type="journal article" date="2012" name="Stand. Genomic Sci.">
        <title>Genome sequence of the Antarctic rhodopsins-containing flavobacterium Gillisia limnaea type strain (R-8282(T)).</title>
        <authorList>
            <person name="Riedel T."/>
            <person name="Held B."/>
            <person name="Nolan M."/>
            <person name="Lucas S."/>
            <person name="Lapidus A."/>
            <person name="Tice H."/>
            <person name="Del Rio T.G."/>
            <person name="Cheng J.F."/>
            <person name="Han C."/>
            <person name="Tapia R."/>
            <person name="Goodwin L.A."/>
            <person name="Pitluck S."/>
            <person name="Liolios K."/>
            <person name="Mavromatis K."/>
            <person name="Pagani I."/>
            <person name="Ivanova N."/>
            <person name="Mikhailova N."/>
            <person name="Pati A."/>
            <person name="Chen A."/>
            <person name="Palaniappan K."/>
            <person name="Land M."/>
            <person name="Rohde M."/>
            <person name="Tindall B.J."/>
            <person name="Detter J.C."/>
            <person name="Goker M."/>
            <person name="Bristow J."/>
            <person name="Eisen J.A."/>
            <person name="Markowitz V."/>
            <person name="Hugenholtz P."/>
            <person name="Kyrpides N.C."/>
            <person name="Klenk H.P."/>
            <person name="Woyke T."/>
        </authorList>
    </citation>
    <scope>NUCLEOTIDE SEQUENCE [LARGE SCALE GENOMIC DNA]</scope>
    <source>
        <strain evidence="10">DSM 15749 / LMG 21470 / R-8282</strain>
    </source>
</reference>
<dbReference type="STRING" id="865937.Gilli_1044"/>
<dbReference type="Pfam" id="PF13727">
    <property type="entry name" value="CoA_binding_3"/>
    <property type="match status" value="1"/>
</dbReference>
<dbReference type="eggNOG" id="COG2148">
    <property type="taxonomic scope" value="Bacteria"/>
</dbReference>
<evidence type="ECO:0000259" key="8">
    <source>
        <dbReference type="Pfam" id="PF02397"/>
    </source>
</evidence>
<dbReference type="PANTHER" id="PTHR30576">
    <property type="entry name" value="COLANIC BIOSYNTHESIS UDP-GLUCOSE LIPID CARRIER TRANSFERASE"/>
    <property type="match status" value="1"/>
</dbReference>
<evidence type="ECO:0000313" key="9">
    <source>
        <dbReference type="EMBL" id="EHQ01720.1"/>
    </source>
</evidence>
<proteinExistence type="inferred from homology"/>
<comment type="similarity">
    <text evidence="2">Belongs to the bacterial sugar transferase family.</text>
</comment>
<dbReference type="Proteomes" id="UP000003844">
    <property type="component" value="Unassembled WGS sequence"/>
</dbReference>
<accession>H2BUR5</accession>
<gene>
    <name evidence="9" type="ORF">Gilli_1044</name>
</gene>
<dbReference type="EMBL" id="JH594606">
    <property type="protein sequence ID" value="EHQ01720.1"/>
    <property type="molecule type" value="Genomic_DNA"/>
</dbReference>
<feature type="transmembrane region" description="Helical" evidence="7">
    <location>
        <begin position="112"/>
        <end position="133"/>
    </location>
</feature>